<sequence length="127" mass="14540">MHHPSWDDLDAFLETDDFAVTAQLHSETSGRVHQCTIVFDATYIDADIGDYRMNAPEPSLTCKETDVMHFKNMTTPSSKAATTASPTTHNRMEPAWPSCGWPRWCPHDWHPHPHPQPHCHRTSTQRH</sequence>
<dbReference type="InterPro" id="IPR008018">
    <property type="entry name" value="Phage_tail_attach_FII"/>
</dbReference>
<protein>
    <submittedName>
        <fullName evidence="2">Uncharacterized protein</fullName>
    </submittedName>
</protein>
<dbReference type="EMBL" id="JAJKGN010000001">
    <property type="protein sequence ID" value="MDC6408680.1"/>
    <property type="molecule type" value="Genomic_DNA"/>
</dbReference>
<reference evidence="2" key="2">
    <citation type="journal article" date="2023" name="Commun. Biol.">
        <title>Suspicions of two bridgehead invasions of Xylella fastidiosa subsp. multiplex in France.</title>
        <authorList>
            <person name="Dupas E."/>
            <person name="Durand K."/>
            <person name="Rieux A."/>
            <person name="Briand M."/>
            <person name="Pruvost O."/>
            <person name="Cunty A."/>
            <person name="Denance N."/>
            <person name="Donnadieu C."/>
            <person name="Legendre B."/>
            <person name="Lopez-Roques C."/>
            <person name="Cesbron S."/>
            <person name="Ravigne V."/>
            <person name="Jacques M.A."/>
        </authorList>
    </citation>
    <scope>NUCLEOTIDE SEQUENCE</scope>
    <source>
        <strain evidence="2">CFBP8070</strain>
    </source>
</reference>
<dbReference type="GO" id="GO:0019068">
    <property type="term" value="P:virion assembly"/>
    <property type="evidence" value="ECO:0007669"/>
    <property type="project" value="InterPro"/>
</dbReference>
<reference evidence="2" key="1">
    <citation type="submission" date="2021-11" db="EMBL/GenBank/DDBJ databases">
        <authorList>
            <person name="Denance N."/>
            <person name="Briand M."/>
            <person name="Dupas E."/>
            <person name="Durand K."/>
            <person name="Legendre B."/>
            <person name="Cunty A."/>
            <person name="Donnadieu C."/>
            <person name="Lopez Roques C."/>
            <person name="Cesbron S."/>
            <person name="Jacques M.A."/>
        </authorList>
    </citation>
    <scope>NUCLEOTIDE SEQUENCE</scope>
    <source>
        <strain evidence="2">CFBP8070</strain>
    </source>
</reference>
<dbReference type="Pfam" id="PF05354">
    <property type="entry name" value="Phage_attach"/>
    <property type="match status" value="1"/>
</dbReference>
<comment type="caution">
    <text evidence="2">The sequence shown here is derived from an EMBL/GenBank/DDBJ whole genome shotgun (WGS) entry which is preliminary data.</text>
</comment>
<name>A0AAW6HVC6_XYLFS</name>
<evidence type="ECO:0000313" key="2">
    <source>
        <dbReference type="EMBL" id="MDC6408680.1"/>
    </source>
</evidence>
<accession>A0AAW6HVC6</accession>
<proteinExistence type="predicted"/>
<feature type="region of interest" description="Disordered" evidence="1">
    <location>
        <begin position="72"/>
        <end position="91"/>
    </location>
</feature>
<dbReference type="AlphaFoldDB" id="A0AAW6HVC6"/>
<feature type="compositionally biased region" description="Low complexity" evidence="1">
    <location>
        <begin position="74"/>
        <end position="88"/>
    </location>
</feature>
<dbReference type="Proteomes" id="UP001220702">
    <property type="component" value="Unassembled WGS sequence"/>
</dbReference>
<organism evidence="2 3">
    <name type="scientific">Xylella fastidiosa subsp. multiplex</name>
    <dbReference type="NCBI Taxonomy" id="644357"/>
    <lineage>
        <taxon>Bacteria</taxon>
        <taxon>Pseudomonadati</taxon>
        <taxon>Pseudomonadota</taxon>
        <taxon>Gammaproteobacteria</taxon>
        <taxon>Lysobacterales</taxon>
        <taxon>Lysobacteraceae</taxon>
        <taxon>Xylella</taxon>
    </lineage>
</organism>
<evidence type="ECO:0000313" key="3">
    <source>
        <dbReference type="Proteomes" id="UP001220702"/>
    </source>
</evidence>
<gene>
    <name evidence="2" type="ORF">LOK82_08595</name>
</gene>
<evidence type="ECO:0000256" key="1">
    <source>
        <dbReference type="SAM" id="MobiDB-lite"/>
    </source>
</evidence>